<dbReference type="RefSeq" id="WP_014365826.1">
    <property type="nucleotide sequence ID" value="NZ_LAOC01000001.1"/>
</dbReference>
<accession>A0A0F3PFS7</accession>
<reference evidence="1 2" key="1">
    <citation type="submission" date="2015-01" db="EMBL/GenBank/DDBJ databases">
        <title>Genome Sequencing of Rickettsiales.</title>
        <authorList>
            <person name="Daugherty S.C."/>
            <person name="Su Q."/>
            <person name="Abolude K."/>
            <person name="Beier-Sexton M."/>
            <person name="Carlyon J.A."/>
            <person name="Carter R."/>
            <person name="Day N.P."/>
            <person name="Dumler S.J."/>
            <person name="Dyachenko V."/>
            <person name="Godinez A."/>
            <person name="Kurtti T.J."/>
            <person name="Lichay M."/>
            <person name="Mullins K.E."/>
            <person name="Ott S."/>
            <person name="Pappas-Brown V."/>
            <person name="Paris D.H."/>
            <person name="Patel P."/>
            <person name="Richards A.L."/>
            <person name="Sadzewicz L."/>
            <person name="Sears K."/>
            <person name="Seidman D."/>
            <person name="Sengamalay N."/>
            <person name="Stenos J."/>
            <person name="Tallon L.J."/>
            <person name="Vincent G."/>
            <person name="Fraser C.M."/>
            <person name="Munderloh U."/>
            <person name="Dunning-Hotopp J.C."/>
        </authorList>
    </citation>
    <scope>NUCLEOTIDE SEQUENCE [LARGE SCALE GENOMIC DNA]</scope>
    <source>
        <strain evidence="1 2">Ect</strain>
    </source>
</reference>
<evidence type="ECO:0000313" key="1">
    <source>
        <dbReference type="EMBL" id="KJV79123.1"/>
    </source>
</evidence>
<proteinExistence type="predicted"/>
<dbReference type="Proteomes" id="UP000033591">
    <property type="component" value="Unassembled WGS sequence"/>
</dbReference>
<dbReference type="PATRIC" id="fig|1359199.3.peg.1274"/>
<name>A0A0F3PFS7_RICRH</name>
<gene>
    <name evidence="1" type="ORF">RMAECT_1293</name>
</gene>
<evidence type="ECO:0000313" key="2">
    <source>
        <dbReference type="Proteomes" id="UP000033591"/>
    </source>
</evidence>
<organism evidence="1 2">
    <name type="scientific">Rickettsia rhipicephali str. Ect</name>
    <dbReference type="NCBI Taxonomy" id="1359199"/>
    <lineage>
        <taxon>Bacteria</taxon>
        <taxon>Pseudomonadati</taxon>
        <taxon>Pseudomonadota</taxon>
        <taxon>Alphaproteobacteria</taxon>
        <taxon>Rickettsiales</taxon>
        <taxon>Rickettsiaceae</taxon>
        <taxon>Rickettsieae</taxon>
        <taxon>Rickettsia</taxon>
        <taxon>spotted fever group</taxon>
    </lineage>
</organism>
<comment type="caution">
    <text evidence="1">The sequence shown here is derived from an EMBL/GenBank/DDBJ whole genome shotgun (WGS) entry which is preliminary data.</text>
</comment>
<protein>
    <submittedName>
        <fullName evidence="1">Uncharacterized protein</fullName>
    </submittedName>
</protein>
<sequence length="69" mass="6612">MTTTAGDGSGKLIFAGDGTVTGIVGANGAVLSTDGVGGTLNFIGDGNVTQNIGTDAANSPANINIPNFT</sequence>
<dbReference type="EMBL" id="LAOC01000001">
    <property type="protein sequence ID" value="KJV79123.1"/>
    <property type="molecule type" value="Genomic_DNA"/>
</dbReference>
<dbReference type="AlphaFoldDB" id="A0A0F3PFS7"/>